<organism evidence="2 3">
    <name type="scientific">Candidatus Cetobacterium colombiensis</name>
    <dbReference type="NCBI Taxonomy" id="3073100"/>
    <lineage>
        <taxon>Bacteria</taxon>
        <taxon>Fusobacteriati</taxon>
        <taxon>Fusobacteriota</taxon>
        <taxon>Fusobacteriia</taxon>
        <taxon>Fusobacteriales</taxon>
        <taxon>Fusobacteriaceae</taxon>
        <taxon>Cetobacterium</taxon>
    </lineage>
</organism>
<feature type="domain" description="DSBA-like thioredoxin" evidence="1">
    <location>
        <begin position="5"/>
        <end position="177"/>
    </location>
</feature>
<dbReference type="InterPro" id="IPR001853">
    <property type="entry name" value="DSBA-like_thioredoxin_dom"/>
</dbReference>
<dbReference type="Gene3D" id="3.40.30.10">
    <property type="entry name" value="Glutaredoxin"/>
    <property type="match status" value="1"/>
</dbReference>
<dbReference type="Pfam" id="PF01323">
    <property type="entry name" value="DSBA"/>
    <property type="match status" value="1"/>
</dbReference>
<evidence type="ECO:0000313" key="2">
    <source>
        <dbReference type="EMBL" id="MDX8335351.1"/>
    </source>
</evidence>
<dbReference type="Proteomes" id="UP001279681">
    <property type="component" value="Unassembled WGS sequence"/>
</dbReference>
<dbReference type="PANTHER" id="PTHR13887:SF33">
    <property type="entry name" value="ISOMERASE"/>
    <property type="match status" value="1"/>
</dbReference>
<accession>A0ABU4W738</accession>
<comment type="caution">
    <text evidence="2">The sequence shown here is derived from an EMBL/GenBank/DDBJ whole genome shotgun (WGS) entry which is preliminary data.</text>
</comment>
<evidence type="ECO:0000313" key="3">
    <source>
        <dbReference type="Proteomes" id="UP001279681"/>
    </source>
</evidence>
<evidence type="ECO:0000259" key="1">
    <source>
        <dbReference type="Pfam" id="PF01323"/>
    </source>
</evidence>
<dbReference type="EMBL" id="JAVIKH010000002">
    <property type="protein sequence ID" value="MDX8335351.1"/>
    <property type="molecule type" value="Genomic_DNA"/>
</dbReference>
<reference evidence="3" key="1">
    <citation type="submission" date="2023-07" db="EMBL/GenBank/DDBJ databases">
        <authorList>
            <person name="Colorado M.A."/>
            <person name="Villamil L.M."/>
            <person name="Melo J.F."/>
            <person name="Rodriguez J.A."/>
            <person name="Ruiz R.Y."/>
        </authorList>
    </citation>
    <scope>NUCLEOTIDE SEQUENCE [LARGE SCALE GENOMIC DNA]</scope>
    <source>
        <strain evidence="3">C33</strain>
    </source>
</reference>
<dbReference type="SUPFAM" id="SSF52833">
    <property type="entry name" value="Thioredoxin-like"/>
    <property type="match status" value="1"/>
</dbReference>
<proteinExistence type="predicted"/>
<dbReference type="PANTHER" id="PTHR13887">
    <property type="entry name" value="GLUTATHIONE S-TRANSFERASE KAPPA"/>
    <property type="match status" value="1"/>
</dbReference>
<keyword evidence="3" id="KW-1185">Reference proteome</keyword>
<dbReference type="InterPro" id="IPR036249">
    <property type="entry name" value="Thioredoxin-like_sf"/>
</dbReference>
<protein>
    <submittedName>
        <fullName evidence="2">DsbA family protein</fullName>
    </submittedName>
</protein>
<gene>
    <name evidence="2" type="ORF">RFV38_02385</name>
</gene>
<dbReference type="RefSeq" id="WP_320312758.1">
    <property type="nucleotide sequence ID" value="NZ_JAVIKH010000002.1"/>
</dbReference>
<name>A0ABU4W738_9FUSO</name>
<sequence>MRITMILDFVCPYCFVGEKILEKALKEKNLKPEFKFLPYELSPEPTPQPIVNEANKEYFDKNILLWATQEDILVKFPTISPKPRTALAFQGIYVAEKYDKGIEYVRAVLDAYWLRNKNIGNVEVLIEIADNLLIPKFEFADALLSGQFSAAHRKLNNEVSNFDFDVVPTFYIDDKQLKEFPRTKEKWLEILN</sequence>